<dbReference type="InterPro" id="IPR009003">
    <property type="entry name" value="Peptidase_S1_PA"/>
</dbReference>
<evidence type="ECO:0000259" key="5">
    <source>
        <dbReference type="PROSITE" id="PS50240"/>
    </source>
</evidence>
<reference evidence="6 9" key="2">
    <citation type="submission" date="2020-08" db="EMBL/GenBank/DDBJ databases">
        <title>Genomic Encyclopedia of Type Strains, Phase III (KMG-III): the genomes of soil and plant-associated and newly described type strains.</title>
        <authorList>
            <person name="Whitman W."/>
        </authorList>
    </citation>
    <scope>NUCLEOTIDE SEQUENCE [LARGE SCALE GENOMIC DNA]</scope>
    <source>
        <strain evidence="6 9">CECT 3146</strain>
    </source>
</reference>
<dbReference type="InterPro" id="IPR043504">
    <property type="entry name" value="Peptidase_S1_PA_chymotrypsin"/>
</dbReference>
<feature type="chain" id="PRO_5044623124" evidence="4">
    <location>
        <begin position="26"/>
        <end position="528"/>
    </location>
</feature>
<keyword evidence="3" id="KW-1015">Disulfide bond</keyword>
<dbReference type="OrthoDB" id="9815928at2"/>
<organism evidence="7 8">
    <name type="scientific">Streptomyces spectabilis</name>
    <dbReference type="NCBI Taxonomy" id="68270"/>
    <lineage>
        <taxon>Bacteria</taxon>
        <taxon>Bacillati</taxon>
        <taxon>Actinomycetota</taxon>
        <taxon>Actinomycetes</taxon>
        <taxon>Kitasatosporales</taxon>
        <taxon>Streptomycetaceae</taxon>
        <taxon>Streptomyces</taxon>
    </lineage>
</organism>
<dbReference type="Pfam" id="PF13517">
    <property type="entry name" value="FG-GAP_3"/>
    <property type="match status" value="1"/>
</dbReference>
<dbReference type="Pfam" id="PF00089">
    <property type="entry name" value="Trypsin"/>
    <property type="match status" value="1"/>
</dbReference>
<dbReference type="Proteomes" id="UP000326505">
    <property type="component" value="Chromosome"/>
</dbReference>
<gene>
    <name evidence="7" type="ORF">CP982_05070</name>
    <name evidence="6" type="ORF">FHS40_000462</name>
</gene>
<dbReference type="EMBL" id="JACHJD010000001">
    <property type="protein sequence ID" value="MBB5101409.1"/>
    <property type="molecule type" value="Genomic_DNA"/>
</dbReference>
<feature type="signal peptide" evidence="4">
    <location>
        <begin position="1"/>
        <end position="25"/>
    </location>
</feature>
<dbReference type="EMBL" id="CP023690">
    <property type="protein sequence ID" value="QEV58162.1"/>
    <property type="molecule type" value="Genomic_DNA"/>
</dbReference>
<dbReference type="KEGG" id="sspb:CP982_05070"/>
<dbReference type="InterPro" id="IPR028994">
    <property type="entry name" value="Integrin_alpha_N"/>
</dbReference>
<keyword evidence="9" id="KW-1185">Reference proteome</keyword>
<dbReference type="InterPro" id="IPR001314">
    <property type="entry name" value="Peptidase_S1A"/>
</dbReference>
<evidence type="ECO:0000313" key="9">
    <source>
        <dbReference type="Proteomes" id="UP000549009"/>
    </source>
</evidence>
<dbReference type="Gene3D" id="2.130.10.130">
    <property type="entry name" value="Integrin alpha, N-terminal"/>
    <property type="match status" value="1"/>
</dbReference>
<dbReference type="GO" id="GO:0006508">
    <property type="term" value="P:proteolysis"/>
    <property type="evidence" value="ECO:0007669"/>
    <property type="project" value="InterPro"/>
</dbReference>
<name>A0A5P2X6V8_STRST</name>
<sequence length="528" mass="54777">MSLTRPLRFAALATAMIAGPLALSAAVPVGAVSGTGTTSPAYSFAARLDIGDGERACSGALVDPRWVLTAASCFVDAPASGTTPPPGKPAKKTVATVGRTDLTGTGGLVTEVVELVPHPGRDLVMARLAQPTSGIAPIAFASTAPGAGETLKAAGYGRTKTEWSPLTLHTGSFTVDTVQDGQVASTGQDGAAVCAGDTGGPLIREKDGKVELVAVNSRSWQGGCFGQEATETRTGALSGRVDDGAAQEWAQEARERLREVVSMADINGDGADDLVIQGADGAITVRTAVKNFTPQPGKAAHRFSAGAHWSAGWSNFLGRPGQGRLYFGDINGDNKADLIVHGTDGNVSVRINKGTYFDGGTHWSAGWSNFLGQPGQGRLYFGDINGDNKADLIVHGTDGNVSVRINKGTYFDGGTHWSAGWSNFLGHPGKGRLYFGDINGDGRADLIVHGTDGNVSVRVNKGTYFDGGTHWSAGWSNFLGHPGKGHLYFGDVNADKKADLVVHSPDGKVGARLNTGTYFATAPGDDWI</sequence>
<protein>
    <submittedName>
        <fullName evidence="7">S1 family peptidase</fullName>
    </submittedName>
</protein>
<dbReference type="RefSeq" id="WP_150509366.1">
    <property type="nucleotide sequence ID" value="NZ_BMSQ01000003.1"/>
</dbReference>
<dbReference type="InterPro" id="IPR013517">
    <property type="entry name" value="FG-GAP"/>
</dbReference>
<dbReference type="SUPFAM" id="SSF69318">
    <property type="entry name" value="Integrin alpha N-terminal domain"/>
    <property type="match status" value="1"/>
</dbReference>
<evidence type="ECO:0000313" key="8">
    <source>
        <dbReference type="Proteomes" id="UP000326505"/>
    </source>
</evidence>
<evidence type="ECO:0000256" key="1">
    <source>
        <dbReference type="ARBA" id="ARBA00007664"/>
    </source>
</evidence>
<dbReference type="PRINTS" id="PR00722">
    <property type="entry name" value="CHYMOTRYPSIN"/>
</dbReference>
<feature type="domain" description="Peptidase S1" evidence="5">
    <location>
        <begin position="31"/>
        <end position="255"/>
    </location>
</feature>
<evidence type="ECO:0000256" key="3">
    <source>
        <dbReference type="ARBA" id="ARBA00023157"/>
    </source>
</evidence>
<proteinExistence type="inferred from homology"/>
<dbReference type="PANTHER" id="PTHR24276:SF98">
    <property type="entry name" value="FI18310P1-RELATED"/>
    <property type="match status" value="1"/>
</dbReference>
<evidence type="ECO:0000256" key="4">
    <source>
        <dbReference type="SAM" id="SignalP"/>
    </source>
</evidence>
<keyword evidence="2 4" id="KW-0732">Signal</keyword>
<dbReference type="InterPro" id="IPR001254">
    <property type="entry name" value="Trypsin_dom"/>
</dbReference>
<dbReference type="InterPro" id="IPR050430">
    <property type="entry name" value="Peptidase_S1"/>
</dbReference>
<dbReference type="SUPFAM" id="SSF50494">
    <property type="entry name" value="Trypsin-like serine proteases"/>
    <property type="match status" value="1"/>
</dbReference>
<dbReference type="Proteomes" id="UP000549009">
    <property type="component" value="Unassembled WGS sequence"/>
</dbReference>
<dbReference type="SMART" id="SM00020">
    <property type="entry name" value="Tryp_SPc"/>
    <property type="match status" value="1"/>
</dbReference>
<accession>A0A5P2X6V8</accession>
<dbReference type="GO" id="GO:0004252">
    <property type="term" value="F:serine-type endopeptidase activity"/>
    <property type="evidence" value="ECO:0007669"/>
    <property type="project" value="InterPro"/>
</dbReference>
<evidence type="ECO:0000313" key="7">
    <source>
        <dbReference type="EMBL" id="QEV58162.1"/>
    </source>
</evidence>
<dbReference type="AlphaFoldDB" id="A0A5P2X6V8"/>
<reference evidence="7 8" key="1">
    <citation type="submission" date="2017-09" db="EMBL/GenBank/DDBJ databases">
        <authorList>
            <person name="Lee N."/>
            <person name="Cho B.-K."/>
        </authorList>
    </citation>
    <scope>NUCLEOTIDE SEQUENCE [LARGE SCALE GENOMIC DNA]</scope>
    <source>
        <strain evidence="7 8">ATCC 27465</strain>
    </source>
</reference>
<dbReference type="PROSITE" id="PS50240">
    <property type="entry name" value="TRYPSIN_DOM"/>
    <property type="match status" value="1"/>
</dbReference>
<evidence type="ECO:0000313" key="6">
    <source>
        <dbReference type="EMBL" id="MBB5101409.1"/>
    </source>
</evidence>
<evidence type="ECO:0000256" key="2">
    <source>
        <dbReference type="ARBA" id="ARBA00022729"/>
    </source>
</evidence>
<comment type="similarity">
    <text evidence="1">Belongs to the peptidase S1 family.</text>
</comment>
<dbReference type="PANTHER" id="PTHR24276">
    <property type="entry name" value="POLYSERASE-RELATED"/>
    <property type="match status" value="1"/>
</dbReference>
<dbReference type="Gene3D" id="2.40.10.10">
    <property type="entry name" value="Trypsin-like serine proteases"/>
    <property type="match status" value="1"/>
</dbReference>